<feature type="region of interest" description="Disordered" evidence="1">
    <location>
        <begin position="146"/>
        <end position="199"/>
    </location>
</feature>
<feature type="region of interest" description="Disordered" evidence="1">
    <location>
        <begin position="1"/>
        <end position="51"/>
    </location>
</feature>
<evidence type="ECO:0000256" key="1">
    <source>
        <dbReference type="SAM" id="MobiDB-lite"/>
    </source>
</evidence>
<dbReference type="OrthoDB" id="3184410at2759"/>
<dbReference type="EMBL" id="ML213507">
    <property type="protein sequence ID" value="TFK53744.1"/>
    <property type="molecule type" value="Genomic_DNA"/>
</dbReference>
<gene>
    <name evidence="2" type="ORF">OE88DRAFT_1626159</name>
</gene>
<reference evidence="2 3" key="1">
    <citation type="journal article" date="2019" name="Nat. Ecol. Evol.">
        <title>Megaphylogeny resolves global patterns of mushroom evolution.</title>
        <authorList>
            <person name="Varga T."/>
            <person name="Krizsan K."/>
            <person name="Foldi C."/>
            <person name="Dima B."/>
            <person name="Sanchez-Garcia M."/>
            <person name="Sanchez-Ramirez S."/>
            <person name="Szollosi G.J."/>
            <person name="Szarkandi J.G."/>
            <person name="Papp V."/>
            <person name="Albert L."/>
            <person name="Andreopoulos W."/>
            <person name="Angelini C."/>
            <person name="Antonin V."/>
            <person name="Barry K.W."/>
            <person name="Bougher N.L."/>
            <person name="Buchanan P."/>
            <person name="Buyck B."/>
            <person name="Bense V."/>
            <person name="Catcheside P."/>
            <person name="Chovatia M."/>
            <person name="Cooper J."/>
            <person name="Damon W."/>
            <person name="Desjardin D."/>
            <person name="Finy P."/>
            <person name="Geml J."/>
            <person name="Haridas S."/>
            <person name="Hughes K."/>
            <person name="Justo A."/>
            <person name="Karasinski D."/>
            <person name="Kautmanova I."/>
            <person name="Kiss B."/>
            <person name="Kocsube S."/>
            <person name="Kotiranta H."/>
            <person name="LaButti K.M."/>
            <person name="Lechner B.E."/>
            <person name="Liimatainen K."/>
            <person name="Lipzen A."/>
            <person name="Lukacs Z."/>
            <person name="Mihaltcheva S."/>
            <person name="Morgado L.N."/>
            <person name="Niskanen T."/>
            <person name="Noordeloos M.E."/>
            <person name="Ohm R.A."/>
            <person name="Ortiz-Santana B."/>
            <person name="Ovrebo C."/>
            <person name="Racz N."/>
            <person name="Riley R."/>
            <person name="Savchenko A."/>
            <person name="Shiryaev A."/>
            <person name="Soop K."/>
            <person name="Spirin V."/>
            <person name="Szebenyi C."/>
            <person name="Tomsovsky M."/>
            <person name="Tulloss R.E."/>
            <person name="Uehling J."/>
            <person name="Grigoriev I.V."/>
            <person name="Vagvolgyi C."/>
            <person name="Papp T."/>
            <person name="Martin F.M."/>
            <person name="Miettinen O."/>
            <person name="Hibbett D.S."/>
            <person name="Nagy L.G."/>
        </authorList>
    </citation>
    <scope>NUCLEOTIDE SEQUENCE [LARGE SCALE GENOMIC DNA]</scope>
    <source>
        <strain evidence="2 3">OMC1185</strain>
    </source>
</reference>
<protein>
    <submittedName>
        <fullName evidence="2">Uncharacterized protein</fullName>
    </submittedName>
</protein>
<keyword evidence="3" id="KW-1185">Reference proteome</keyword>
<evidence type="ECO:0000313" key="2">
    <source>
        <dbReference type="EMBL" id="TFK53744.1"/>
    </source>
</evidence>
<dbReference type="AlphaFoldDB" id="A0A5C3N7Q9"/>
<sequence length="218" mass="23927">MATRQNKKRKARNSMNRERTVTTLTEDPGTAFLVPTPSEDPPKSAVSIPAPFVGQGSNSGFQMPHSYPGFPNNYMSPISAPVGTPYQFYQQQQQQTMALPPGQNDLEILENLKDMIKNNQHEVFKPIPNPNALASIYLGTRNTSTGAVSQVPPHPEQIPQDAMGTPVMSHSNGVDPNSSTRPRSESWDRKPTPQTPVSATQIMANVLWLSSRTCCLRG</sequence>
<name>A0A5C3N7Q9_9AGAM</name>
<proteinExistence type="predicted"/>
<feature type="compositionally biased region" description="Basic and acidic residues" evidence="1">
    <location>
        <begin position="182"/>
        <end position="191"/>
    </location>
</feature>
<dbReference type="STRING" id="5364.A0A5C3N7Q9"/>
<feature type="compositionally biased region" description="Basic residues" evidence="1">
    <location>
        <begin position="1"/>
        <end position="12"/>
    </location>
</feature>
<evidence type="ECO:0000313" key="3">
    <source>
        <dbReference type="Proteomes" id="UP000305948"/>
    </source>
</evidence>
<feature type="compositionally biased region" description="Polar residues" evidence="1">
    <location>
        <begin position="168"/>
        <end position="181"/>
    </location>
</feature>
<accession>A0A5C3N7Q9</accession>
<dbReference type="Proteomes" id="UP000305948">
    <property type="component" value="Unassembled WGS sequence"/>
</dbReference>
<organism evidence="2 3">
    <name type="scientific">Heliocybe sulcata</name>
    <dbReference type="NCBI Taxonomy" id="5364"/>
    <lineage>
        <taxon>Eukaryota</taxon>
        <taxon>Fungi</taxon>
        <taxon>Dikarya</taxon>
        <taxon>Basidiomycota</taxon>
        <taxon>Agaricomycotina</taxon>
        <taxon>Agaricomycetes</taxon>
        <taxon>Gloeophyllales</taxon>
        <taxon>Gloeophyllaceae</taxon>
        <taxon>Heliocybe</taxon>
    </lineage>
</organism>